<dbReference type="SUPFAM" id="SSF53187">
    <property type="entry name" value="Zn-dependent exopeptidases"/>
    <property type="match status" value="1"/>
</dbReference>
<keyword evidence="4" id="KW-0862">Zinc</keyword>
<name>A0ABN1KAY7_9BURK</name>
<feature type="domain" description="Succinylglutamate desuccinylase/Aspartoacylase catalytic" evidence="5">
    <location>
        <begin position="30"/>
        <end position="107"/>
    </location>
</feature>
<dbReference type="Proteomes" id="UP001500279">
    <property type="component" value="Unassembled WGS sequence"/>
</dbReference>
<organism evidence="6 7">
    <name type="scientific">Ideonella azotifigens</name>
    <dbReference type="NCBI Taxonomy" id="513160"/>
    <lineage>
        <taxon>Bacteria</taxon>
        <taxon>Pseudomonadati</taxon>
        <taxon>Pseudomonadota</taxon>
        <taxon>Betaproteobacteria</taxon>
        <taxon>Burkholderiales</taxon>
        <taxon>Sphaerotilaceae</taxon>
        <taxon>Ideonella</taxon>
    </lineage>
</organism>
<keyword evidence="3" id="KW-0378">Hydrolase</keyword>
<dbReference type="EMBL" id="BAAAEW010000026">
    <property type="protein sequence ID" value="GAA0759866.1"/>
    <property type="molecule type" value="Genomic_DNA"/>
</dbReference>
<keyword evidence="7" id="KW-1185">Reference proteome</keyword>
<proteinExistence type="predicted"/>
<evidence type="ECO:0000256" key="3">
    <source>
        <dbReference type="ARBA" id="ARBA00022801"/>
    </source>
</evidence>
<keyword evidence="2" id="KW-0479">Metal-binding</keyword>
<dbReference type="RefSeq" id="WP_231010039.1">
    <property type="nucleotide sequence ID" value="NZ_BAAAEW010000026.1"/>
</dbReference>
<comment type="caution">
    <text evidence="6">The sequence shown here is derived from an EMBL/GenBank/DDBJ whole genome shotgun (WGS) entry which is preliminary data.</text>
</comment>
<evidence type="ECO:0000256" key="1">
    <source>
        <dbReference type="ARBA" id="ARBA00001947"/>
    </source>
</evidence>
<dbReference type="InterPro" id="IPR055438">
    <property type="entry name" value="AstE_AspA_cat"/>
</dbReference>
<evidence type="ECO:0000259" key="5">
    <source>
        <dbReference type="Pfam" id="PF24827"/>
    </source>
</evidence>
<sequence>MKTVTHSLLSPVPGTRRELVSLHHGEPGRGPKVYIQASLHADEVPGMLVAHHLRGALAALEAAGRLLGEVVLVPAANPIGIGQWVLRNYQGRFELGSGENFNRNYADLTEAVLAAVGEQLGADAQQNVALVRGALRDAAAALPVATELESLRKTLLALAIDADVVLDLHCDGEAVLHLYTTPATWPTAELLARCIRAEVSLLAERSGGDPFDEACSMVWPALAAKLGADKPLPSSCMAATIELRGEADVSHARAEADAEGIVQFLIACGAVSTEARPLPMPALRRAPTPLSGSIPLVAPHGGMIVFLQPPGTEVQAGEPLVDLIDPISGAVTTLNSPVTGLFFARDLRRFAVAGMTLGKVAGEQALRQGKLLSA</sequence>
<evidence type="ECO:0000313" key="6">
    <source>
        <dbReference type="EMBL" id="GAA0759866.1"/>
    </source>
</evidence>
<dbReference type="PANTHER" id="PTHR37326">
    <property type="entry name" value="BLL3975 PROTEIN"/>
    <property type="match status" value="1"/>
</dbReference>
<dbReference type="CDD" id="cd06250">
    <property type="entry name" value="M14_PaAOTO_like"/>
    <property type="match status" value="1"/>
</dbReference>
<dbReference type="InterPro" id="IPR053138">
    <property type="entry name" value="N-alpha-Ac-DABA_deacetylase"/>
</dbReference>
<reference evidence="6 7" key="1">
    <citation type="journal article" date="2019" name="Int. J. Syst. Evol. Microbiol.">
        <title>The Global Catalogue of Microorganisms (GCM) 10K type strain sequencing project: providing services to taxonomists for standard genome sequencing and annotation.</title>
        <authorList>
            <consortium name="The Broad Institute Genomics Platform"/>
            <consortium name="The Broad Institute Genome Sequencing Center for Infectious Disease"/>
            <person name="Wu L."/>
            <person name="Ma J."/>
        </authorList>
    </citation>
    <scope>NUCLEOTIDE SEQUENCE [LARGE SCALE GENOMIC DNA]</scope>
    <source>
        <strain evidence="6 7">JCM 15503</strain>
    </source>
</reference>
<dbReference type="Gene3D" id="3.40.630.10">
    <property type="entry name" value="Zn peptidases"/>
    <property type="match status" value="1"/>
</dbReference>
<accession>A0ABN1KAY7</accession>
<gene>
    <name evidence="6" type="ORF">GCM10009107_41740</name>
</gene>
<evidence type="ECO:0000256" key="2">
    <source>
        <dbReference type="ARBA" id="ARBA00022723"/>
    </source>
</evidence>
<dbReference type="PANTHER" id="PTHR37326:SF1">
    <property type="entry name" value="BLL3975 PROTEIN"/>
    <property type="match status" value="1"/>
</dbReference>
<dbReference type="Pfam" id="PF24827">
    <property type="entry name" value="AstE_AspA_cat"/>
    <property type="match status" value="1"/>
</dbReference>
<evidence type="ECO:0000256" key="4">
    <source>
        <dbReference type="ARBA" id="ARBA00022833"/>
    </source>
</evidence>
<protein>
    <submittedName>
        <fullName evidence="6">M14 family metallopeptidase</fullName>
    </submittedName>
</protein>
<comment type="cofactor">
    <cofactor evidence="1">
        <name>Zn(2+)</name>
        <dbReference type="ChEBI" id="CHEBI:29105"/>
    </cofactor>
</comment>
<evidence type="ECO:0000313" key="7">
    <source>
        <dbReference type="Proteomes" id="UP001500279"/>
    </source>
</evidence>